<gene>
    <name evidence="1" type="ORF">CALMAC_LOCUS2551</name>
</gene>
<accession>A0A653BQD1</accession>
<reference evidence="1 2" key="1">
    <citation type="submission" date="2019-01" db="EMBL/GenBank/DDBJ databases">
        <authorList>
            <person name="Sayadi A."/>
        </authorList>
    </citation>
    <scope>NUCLEOTIDE SEQUENCE [LARGE SCALE GENOMIC DNA]</scope>
</reference>
<evidence type="ECO:0000313" key="2">
    <source>
        <dbReference type="Proteomes" id="UP000410492"/>
    </source>
</evidence>
<protein>
    <submittedName>
        <fullName evidence="1">Uncharacterized protein</fullName>
    </submittedName>
</protein>
<organism evidence="1 2">
    <name type="scientific">Callosobruchus maculatus</name>
    <name type="common">Southern cowpea weevil</name>
    <name type="synonym">Pulse bruchid</name>
    <dbReference type="NCBI Taxonomy" id="64391"/>
    <lineage>
        <taxon>Eukaryota</taxon>
        <taxon>Metazoa</taxon>
        <taxon>Ecdysozoa</taxon>
        <taxon>Arthropoda</taxon>
        <taxon>Hexapoda</taxon>
        <taxon>Insecta</taxon>
        <taxon>Pterygota</taxon>
        <taxon>Neoptera</taxon>
        <taxon>Endopterygota</taxon>
        <taxon>Coleoptera</taxon>
        <taxon>Polyphaga</taxon>
        <taxon>Cucujiformia</taxon>
        <taxon>Chrysomeloidea</taxon>
        <taxon>Chrysomelidae</taxon>
        <taxon>Bruchinae</taxon>
        <taxon>Bruchini</taxon>
        <taxon>Callosobruchus</taxon>
    </lineage>
</organism>
<sequence>MWTFHLRVESIETPRNRMLALSPCIALQSLSENTISSRFSSFATSLFATNQSLASV</sequence>
<proteinExistence type="predicted"/>
<dbReference type="OrthoDB" id="45882at2759"/>
<dbReference type="AlphaFoldDB" id="A0A653BQD1"/>
<name>A0A653BQD1_CALMS</name>
<keyword evidence="2" id="KW-1185">Reference proteome</keyword>
<dbReference type="Proteomes" id="UP000410492">
    <property type="component" value="Unassembled WGS sequence"/>
</dbReference>
<dbReference type="EMBL" id="CAACVG010003127">
    <property type="protein sequence ID" value="VEN37216.1"/>
    <property type="molecule type" value="Genomic_DNA"/>
</dbReference>
<evidence type="ECO:0000313" key="1">
    <source>
        <dbReference type="EMBL" id="VEN37216.1"/>
    </source>
</evidence>